<dbReference type="EMBL" id="CTEC01000002">
    <property type="protein sequence ID" value="CQD22601.1"/>
    <property type="molecule type" value="Genomic_DNA"/>
</dbReference>
<protein>
    <submittedName>
        <fullName evidence="2">Uncharacterized protein</fullName>
    </submittedName>
</protein>
<sequence length="99" mass="11215">MDPAVADVADRRQADYFVRLLSQNRRLIDQRIDDYQKAIATAQANGDVDAVGNLRRMARIEEQDRDSVDGMLEKLRRRFARSSPGQPPAPPARPRAAIR</sequence>
<gene>
    <name evidence="2" type="ORF">BN000_05662</name>
</gene>
<organism evidence="2 3">
    <name type="scientific">Mycobacterium europaeum</name>
    <dbReference type="NCBI Taxonomy" id="761804"/>
    <lineage>
        <taxon>Bacteria</taxon>
        <taxon>Bacillati</taxon>
        <taxon>Actinomycetota</taxon>
        <taxon>Actinomycetes</taxon>
        <taxon>Mycobacteriales</taxon>
        <taxon>Mycobacteriaceae</taxon>
        <taxon>Mycobacterium</taxon>
        <taxon>Mycobacterium simiae complex</taxon>
    </lineage>
</organism>
<evidence type="ECO:0000313" key="2">
    <source>
        <dbReference type="EMBL" id="CQD22601.1"/>
    </source>
</evidence>
<dbReference type="AlphaFoldDB" id="A0A0U1DTI4"/>
<dbReference type="Proteomes" id="UP000199601">
    <property type="component" value="Unassembled WGS sequence"/>
</dbReference>
<evidence type="ECO:0000313" key="3">
    <source>
        <dbReference type="Proteomes" id="UP000199601"/>
    </source>
</evidence>
<proteinExistence type="predicted"/>
<accession>A0A0U1DTI4</accession>
<feature type="region of interest" description="Disordered" evidence="1">
    <location>
        <begin position="77"/>
        <end position="99"/>
    </location>
</feature>
<name>A0A0U1DTI4_9MYCO</name>
<dbReference type="RefSeq" id="WP_090423208.1">
    <property type="nucleotide sequence ID" value="NZ_CTEC01000002.1"/>
</dbReference>
<evidence type="ECO:0000256" key="1">
    <source>
        <dbReference type="SAM" id="MobiDB-lite"/>
    </source>
</evidence>
<keyword evidence="3" id="KW-1185">Reference proteome</keyword>
<reference evidence="3" key="1">
    <citation type="submission" date="2015-03" db="EMBL/GenBank/DDBJ databases">
        <authorList>
            <person name="Urmite Genomes"/>
        </authorList>
    </citation>
    <scope>NUCLEOTIDE SEQUENCE [LARGE SCALE GENOMIC DNA]</scope>
    <source>
        <strain evidence="3">CSUR P1344</strain>
    </source>
</reference>